<name>A0A9W9FF10_9EURO</name>
<dbReference type="GO" id="GO:0072330">
    <property type="term" value="P:monocarboxylic acid biosynthetic process"/>
    <property type="evidence" value="ECO:0007669"/>
    <property type="project" value="UniProtKB-ARBA"/>
</dbReference>
<protein>
    <submittedName>
        <fullName evidence="2">Alpha/beta-hydrolase</fullName>
    </submittedName>
</protein>
<reference evidence="2" key="2">
    <citation type="journal article" date="2023" name="IMA Fungus">
        <title>Comparative genomic study of the Penicillium genus elucidates a diverse pangenome and 15 lateral gene transfer events.</title>
        <authorList>
            <person name="Petersen C."/>
            <person name="Sorensen T."/>
            <person name="Nielsen M.R."/>
            <person name="Sondergaard T.E."/>
            <person name="Sorensen J.L."/>
            <person name="Fitzpatrick D.A."/>
            <person name="Frisvad J.C."/>
            <person name="Nielsen K.L."/>
        </authorList>
    </citation>
    <scope>NUCLEOTIDE SEQUENCE</scope>
    <source>
        <strain evidence="2">IBT 30761</strain>
    </source>
</reference>
<evidence type="ECO:0000259" key="1">
    <source>
        <dbReference type="Pfam" id="PF08386"/>
    </source>
</evidence>
<dbReference type="EMBL" id="JAPQKI010000005">
    <property type="protein sequence ID" value="KAJ5098752.1"/>
    <property type="molecule type" value="Genomic_DNA"/>
</dbReference>
<feature type="domain" description="Peptidase S33 tripeptidyl aminopeptidase-like C-terminal" evidence="1">
    <location>
        <begin position="316"/>
        <end position="417"/>
    </location>
</feature>
<dbReference type="Pfam" id="PF08386">
    <property type="entry name" value="Abhydrolase_4"/>
    <property type="match status" value="1"/>
</dbReference>
<sequence>MVMLPASNPEKRIGNLMINPGGPIDLIISMKEFLKSTKLHEYFDILGPGPRGTAHSTPVQCEPAPWNLRPPQMPQTEAEFQEMTDVYHARAQSCVKEKGNDIVYYVDTMSVTKDLEEIRMALGNETMNYIGFSTQSSFSDNIRAIALDGIMEHSKGPESNGYEVTLNKFFEWCEQNNTCALQDEKHLPTKFDAFIDAANTSSIPAPSCADETFAAYPCLQNATGHEILRNMQSFISFPYPGSYGLGGWPALSEYLKDAMNGKSSYLSTTEYTSKTGYDISYSSIFCQDTIRSNWGATDYQLKATVGNVATPHTRGIGEVWYLQTICASWPTPVRNPQRLYVESFKGRNMTTPILMTNALYDPETPIQWALSVLKQFGENARLVIRDGPGHTSYYHEGETHDAIDDYLIQVKVPGTGTMLKD</sequence>
<dbReference type="SUPFAM" id="SSF53474">
    <property type="entry name" value="alpha/beta-Hydrolases"/>
    <property type="match status" value="1"/>
</dbReference>
<accession>A0A9W9FF10</accession>
<gene>
    <name evidence="2" type="ORF">N7532_005753</name>
</gene>
<dbReference type="Proteomes" id="UP001149074">
    <property type="component" value="Unassembled WGS sequence"/>
</dbReference>
<organism evidence="2 3">
    <name type="scientific">Penicillium argentinense</name>
    <dbReference type="NCBI Taxonomy" id="1131581"/>
    <lineage>
        <taxon>Eukaryota</taxon>
        <taxon>Fungi</taxon>
        <taxon>Dikarya</taxon>
        <taxon>Ascomycota</taxon>
        <taxon>Pezizomycotina</taxon>
        <taxon>Eurotiomycetes</taxon>
        <taxon>Eurotiomycetidae</taxon>
        <taxon>Eurotiales</taxon>
        <taxon>Aspergillaceae</taxon>
        <taxon>Penicillium</taxon>
    </lineage>
</organism>
<dbReference type="OrthoDB" id="425534at2759"/>
<dbReference type="RefSeq" id="XP_056474406.1">
    <property type="nucleotide sequence ID" value="XM_056618247.1"/>
</dbReference>
<keyword evidence="3" id="KW-1185">Reference proteome</keyword>
<dbReference type="InterPro" id="IPR013595">
    <property type="entry name" value="Pept_S33_TAP-like_C"/>
</dbReference>
<evidence type="ECO:0000313" key="2">
    <source>
        <dbReference type="EMBL" id="KAJ5098752.1"/>
    </source>
</evidence>
<comment type="caution">
    <text evidence="2">The sequence shown here is derived from an EMBL/GenBank/DDBJ whole genome shotgun (WGS) entry which is preliminary data.</text>
</comment>
<dbReference type="AlphaFoldDB" id="A0A9W9FF10"/>
<reference evidence="2" key="1">
    <citation type="submission" date="2022-11" db="EMBL/GenBank/DDBJ databases">
        <authorList>
            <person name="Petersen C."/>
        </authorList>
    </citation>
    <scope>NUCLEOTIDE SEQUENCE</scope>
    <source>
        <strain evidence="2">IBT 30761</strain>
    </source>
</reference>
<dbReference type="GeneID" id="81357226"/>
<dbReference type="GO" id="GO:0017000">
    <property type="term" value="P:antibiotic biosynthetic process"/>
    <property type="evidence" value="ECO:0007669"/>
    <property type="project" value="UniProtKB-ARBA"/>
</dbReference>
<evidence type="ECO:0000313" key="3">
    <source>
        <dbReference type="Proteomes" id="UP001149074"/>
    </source>
</evidence>
<dbReference type="InterPro" id="IPR029058">
    <property type="entry name" value="AB_hydrolase_fold"/>
</dbReference>
<proteinExistence type="predicted"/>